<evidence type="ECO:0000256" key="2">
    <source>
        <dbReference type="ARBA" id="ARBA00022448"/>
    </source>
</evidence>
<evidence type="ECO:0000259" key="6">
    <source>
        <dbReference type="PROSITE" id="PS50903"/>
    </source>
</evidence>
<dbReference type="Pfam" id="PF02915">
    <property type="entry name" value="Rubrerythrin"/>
    <property type="match status" value="1"/>
</dbReference>
<dbReference type="PANTHER" id="PTHR43865">
    <property type="entry name" value="RUBRERYTHRIN-RELATED"/>
    <property type="match status" value="1"/>
</dbReference>
<dbReference type="InterPro" id="IPR012347">
    <property type="entry name" value="Ferritin-like"/>
</dbReference>
<organism evidence="8 9">
    <name type="scientific">Ruminococcus gauvreauii</name>
    <dbReference type="NCBI Taxonomy" id="438033"/>
    <lineage>
        <taxon>Bacteria</taxon>
        <taxon>Bacillati</taxon>
        <taxon>Bacillota</taxon>
        <taxon>Clostridia</taxon>
        <taxon>Eubacteriales</taxon>
        <taxon>Oscillospiraceae</taxon>
        <taxon>Ruminococcus</taxon>
    </lineage>
</organism>
<evidence type="ECO:0000256" key="1">
    <source>
        <dbReference type="ARBA" id="ARBA00001965"/>
    </source>
</evidence>
<dbReference type="Pfam" id="PF21349">
    <property type="entry name" value="RUBY_RBDX"/>
    <property type="match status" value="1"/>
</dbReference>
<dbReference type="PROSITE" id="PS50905">
    <property type="entry name" value="FERRITIN_LIKE"/>
    <property type="match status" value="1"/>
</dbReference>
<dbReference type="EMBL" id="CP102290">
    <property type="protein sequence ID" value="UWP58780.1"/>
    <property type="molecule type" value="Genomic_DNA"/>
</dbReference>
<dbReference type="InterPro" id="IPR052364">
    <property type="entry name" value="Rubrerythrin"/>
</dbReference>
<evidence type="ECO:0000256" key="3">
    <source>
        <dbReference type="ARBA" id="ARBA00022723"/>
    </source>
</evidence>
<dbReference type="Gene3D" id="2.20.28.10">
    <property type="match status" value="1"/>
</dbReference>
<reference evidence="8" key="1">
    <citation type="journal article" date="2022" name="Cell">
        <title>Design, construction, and in vivo augmentation of a complex gut microbiome.</title>
        <authorList>
            <person name="Cheng A.G."/>
            <person name="Ho P.Y."/>
            <person name="Aranda-Diaz A."/>
            <person name="Jain S."/>
            <person name="Yu F.B."/>
            <person name="Meng X."/>
            <person name="Wang M."/>
            <person name="Iakiviak M."/>
            <person name="Nagashima K."/>
            <person name="Zhao A."/>
            <person name="Murugkar P."/>
            <person name="Patil A."/>
            <person name="Atabakhsh K."/>
            <person name="Weakley A."/>
            <person name="Yan J."/>
            <person name="Brumbaugh A.R."/>
            <person name="Higginbottom S."/>
            <person name="Dimas A."/>
            <person name="Shiver A.L."/>
            <person name="Deutschbauer A."/>
            <person name="Neff N."/>
            <person name="Sonnenburg J.L."/>
            <person name="Huang K.C."/>
            <person name="Fischbach M.A."/>
        </authorList>
    </citation>
    <scope>NUCLEOTIDE SEQUENCE</scope>
    <source>
        <strain evidence="8">DSM 19829</strain>
    </source>
</reference>
<dbReference type="RefSeq" id="WP_028527462.1">
    <property type="nucleotide sequence ID" value="NZ_CABLBR010000001.1"/>
</dbReference>
<dbReference type="InterPro" id="IPR024934">
    <property type="entry name" value="Rubredoxin-like_dom"/>
</dbReference>
<dbReference type="CDD" id="cd00729">
    <property type="entry name" value="rubredoxin_SM"/>
    <property type="match status" value="1"/>
</dbReference>
<keyword evidence="2" id="KW-0813">Transport</keyword>
<dbReference type="Gene3D" id="1.20.1260.10">
    <property type="match status" value="1"/>
</dbReference>
<keyword evidence="9" id="KW-1185">Reference proteome</keyword>
<feature type="domain" description="Ferritin-like diiron" evidence="7">
    <location>
        <begin position="3"/>
        <end position="135"/>
    </location>
</feature>
<dbReference type="InterPro" id="IPR009040">
    <property type="entry name" value="Ferritin-like_diiron"/>
</dbReference>
<accession>A0ABY5VE03</accession>
<gene>
    <name evidence="8" type="ORF">NQ502_15605</name>
</gene>
<dbReference type="Proteomes" id="UP001060164">
    <property type="component" value="Chromosome"/>
</dbReference>
<evidence type="ECO:0000313" key="9">
    <source>
        <dbReference type="Proteomes" id="UP001060164"/>
    </source>
</evidence>
<evidence type="ECO:0000256" key="4">
    <source>
        <dbReference type="ARBA" id="ARBA00022982"/>
    </source>
</evidence>
<sequence length="180" mass="20212">MAELKGSKTEANLQTAFAGESQATNKYRYYASQAKKDGYVQIASIFEETANNEKEHAKIWFKLLHGGKVGPTTENLKDAAAGENYEWTDMYATFAKEAKEEGFDQIAALFEGVAAVEKEHEERYRKLLANIDGGIVFSRDGDMMWHCSNCGHIHFGKEAPEVCPVCAHPKAYFQLRAENY</sequence>
<dbReference type="InterPro" id="IPR009078">
    <property type="entry name" value="Ferritin-like_SF"/>
</dbReference>
<dbReference type="SUPFAM" id="SSF47240">
    <property type="entry name" value="Ferritin-like"/>
    <property type="match status" value="1"/>
</dbReference>
<dbReference type="InterPro" id="IPR048574">
    <property type="entry name" value="RUBY_RBDX"/>
</dbReference>
<evidence type="ECO:0000256" key="5">
    <source>
        <dbReference type="ARBA" id="ARBA00023004"/>
    </source>
</evidence>
<keyword evidence="3" id="KW-0479">Metal-binding</keyword>
<keyword evidence="5" id="KW-0408">Iron</keyword>
<evidence type="ECO:0000313" key="8">
    <source>
        <dbReference type="EMBL" id="UWP58780.1"/>
    </source>
</evidence>
<name>A0ABY5VE03_9FIRM</name>
<dbReference type="PROSITE" id="PS50903">
    <property type="entry name" value="RUBREDOXIN_LIKE"/>
    <property type="match status" value="1"/>
</dbReference>
<dbReference type="CDD" id="cd01041">
    <property type="entry name" value="Rubrerythrin"/>
    <property type="match status" value="1"/>
</dbReference>
<feature type="domain" description="Rubredoxin-like" evidence="6">
    <location>
        <begin position="142"/>
        <end position="176"/>
    </location>
</feature>
<dbReference type="NCBIfam" id="NF045767">
    <property type="entry name" value="RuberyRbr"/>
    <property type="match status" value="1"/>
</dbReference>
<evidence type="ECO:0000259" key="7">
    <source>
        <dbReference type="PROSITE" id="PS50905"/>
    </source>
</evidence>
<dbReference type="InterPro" id="IPR003251">
    <property type="entry name" value="Rr_diiron-bd_dom"/>
</dbReference>
<dbReference type="PANTHER" id="PTHR43865:SF1">
    <property type="entry name" value="RUBRERYTHRIN-RELATED"/>
    <property type="match status" value="1"/>
</dbReference>
<keyword evidence="4" id="KW-0249">Electron transport</keyword>
<protein>
    <submittedName>
        <fullName evidence="8">Rubrerythrin family protein</fullName>
    </submittedName>
</protein>
<proteinExistence type="predicted"/>
<dbReference type="SUPFAM" id="SSF57802">
    <property type="entry name" value="Rubredoxin-like"/>
    <property type="match status" value="1"/>
</dbReference>
<comment type="cofactor">
    <cofactor evidence="1">
        <name>Fe(3+)</name>
        <dbReference type="ChEBI" id="CHEBI:29034"/>
    </cofactor>
</comment>